<gene>
    <name evidence="5" type="ORF">GC722_07460</name>
</gene>
<keyword evidence="1" id="KW-0547">Nucleotide-binding</keyword>
<feature type="domain" description="HTH luxR-type" evidence="4">
    <location>
        <begin position="1096"/>
        <end position="1161"/>
    </location>
</feature>
<feature type="compositionally biased region" description="Low complexity" evidence="3">
    <location>
        <begin position="21"/>
        <end position="48"/>
    </location>
</feature>
<evidence type="ECO:0000313" key="6">
    <source>
        <dbReference type="Proteomes" id="UP000435304"/>
    </source>
</evidence>
<name>A0A6A9V0R9_9ACTN</name>
<evidence type="ECO:0000259" key="4">
    <source>
        <dbReference type="PROSITE" id="PS50043"/>
    </source>
</evidence>
<keyword evidence="2" id="KW-0067">ATP-binding</keyword>
<feature type="compositionally biased region" description="Low complexity" evidence="3">
    <location>
        <begin position="181"/>
        <end position="197"/>
    </location>
</feature>
<dbReference type="SUPFAM" id="SSF48452">
    <property type="entry name" value="TPR-like"/>
    <property type="match status" value="1"/>
</dbReference>
<protein>
    <submittedName>
        <fullName evidence="5">AAA family ATPase</fullName>
    </submittedName>
</protein>
<dbReference type="PANTHER" id="PTHR16305">
    <property type="entry name" value="TESTICULAR SOLUBLE ADENYLYL CYCLASE"/>
    <property type="match status" value="1"/>
</dbReference>
<dbReference type="InterPro" id="IPR016032">
    <property type="entry name" value="Sig_transdc_resp-reg_C-effctor"/>
</dbReference>
<feature type="compositionally biased region" description="Basic residues" evidence="3">
    <location>
        <begin position="49"/>
        <end position="59"/>
    </location>
</feature>
<dbReference type="InterPro" id="IPR036388">
    <property type="entry name" value="WH-like_DNA-bd_sf"/>
</dbReference>
<feature type="compositionally biased region" description="Basic residues" evidence="3">
    <location>
        <begin position="113"/>
        <end position="124"/>
    </location>
</feature>
<sequence>MRPLRRQQRPQPLRRGGGALAGARGTQALLHGRLPAGGRCAAPLPRRGAGARRRHHPLRVRQAQQPRVRAGAGGHRAGPSGGHRRPAGPDGAQPDPRHPPASGRAAHPLPHLRYLRGRPPRVRSGRSSSSPDAAEPASARRWVHERLLDDDDVPQRAGGADGTRPGAPAGPGARRRPTPRAPRGATGEAGAAGARRASPAPAAAGLALTAAPVSPACHDGTVLTEGLAVVGRDAELATLLQQWGEAAASPRTVLLAADAGGGKTTVIGELVRRLTAPGATSPTPQVVVGECVPLGELGLALVPVAQLLRRLIEAHGVEQVLEWAGAGADTLGAVLPALGRARPADEDRLRLFEAITRVLEQAAARQPLLVVVEDAHWADESTRQLLRFVTQSLRPAHVMVLISYRTDEVHRRHPLRPFLAELVRLPQVLRVELPLLTVAEVAQLLEQRLGHPVGPDLAASVHERSEGVPYFVAELGQALERGCPEMPDNLRDALLVRAATVSEEAQALVRLMTTAGNSISHALLREVSDLPEPELDRLLREAVDSGLLLTTESGYRFRHALLREVLHADLLPGEHSRSHARFAEVLTVRPDLARGHLDAEIAHHWSAAHEPQRAFDAAMAAAASASSPYEQLRMLEVALELWDRVDHGGHGSHADVLERAAGLARRLGDSRRGLPLIRASLAETDEAAEPLVSARRQVVKGILLGLSTDDLGQSYADAIATTTAAVELTRPHGDTHERAQALDALATQLMLTGDREHALEVAREAERTAVAIGADHLRASALNTQGSVLVGLGEEAEGLATLRRSLPLADGSEWLQLRYHVNMSDALLSAGRAEESIAVATEGIEVARRQGISRAAGAMLIGNAVAAMLELDRWDEAGELLRTGRELSAIGHHALHLQLVGAWMDTWQGRSAQARAVLDLPGAGRSPAGRLPQFLRLLCITRADLAWLEGDPAGAWQELQPLLDRPQLMKEDERWRLLTLAARSAAAVDDPAAATARVHELAASCREVTAASWARPLVAAELADTAAAWRAAVAALGHGPAHLRPYAGLRLASTLLVGRQRGEAEAVLAAACEQARRLGLVPLHERLRRLQRRSGERDGTGVLTPREAEVLRLVAEGRSNAEIGRELFISAKTSSVHVSNILAKLDASSRGEAAAKARRAGLLD</sequence>
<dbReference type="SUPFAM" id="SSF46894">
    <property type="entry name" value="C-terminal effector domain of the bipartite response regulators"/>
    <property type="match status" value="1"/>
</dbReference>
<dbReference type="GO" id="GO:0006355">
    <property type="term" value="P:regulation of DNA-templated transcription"/>
    <property type="evidence" value="ECO:0007669"/>
    <property type="project" value="InterPro"/>
</dbReference>
<reference evidence="5 6" key="1">
    <citation type="submission" date="2019-12" db="EMBL/GenBank/DDBJ databases">
        <title>Auraticoccus cholistani sp. nov., an actinomycete isolated from soil of Cholistan desert.</title>
        <authorList>
            <person name="Cheema M.T."/>
        </authorList>
    </citation>
    <scope>NUCLEOTIDE SEQUENCE [LARGE SCALE GENOMIC DNA]</scope>
    <source>
        <strain evidence="5 6">F435</strain>
    </source>
</reference>
<dbReference type="Pfam" id="PF00196">
    <property type="entry name" value="GerE"/>
    <property type="match status" value="1"/>
</dbReference>
<dbReference type="AlphaFoldDB" id="A0A6A9V0R9"/>
<dbReference type="InterPro" id="IPR011990">
    <property type="entry name" value="TPR-like_helical_dom_sf"/>
</dbReference>
<dbReference type="Proteomes" id="UP000435304">
    <property type="component" value="Unassembled WGS sequence"/>
</dbReference>
<evidence type="ECO:0000256" key="1">
    <source>
        <dbReference type="ARBA" id="ARBA00022741"/>
    </source>
</evidence>
<dbReference type="EMBL" id="WPCU01000005">
    <property type="protein sequence ID" value="MVA75860.1"/>
    <property type="molecule type" value="Genomic_DNA"/>
</dbReference>
<feature type="compositionally biased region" description="Low complexity" evidence="3">
    <location>
        <begin position="60"/>
        <end position="70"/>
    </location>
</feature>
<dbReference type="PANTHER" id="PTHR16305:SF35">
    <property type="entry name" value="TRANSCRIPTIONAL ACTIVATOR DOMAIN"/>
    <property type="match status" value="1"/>
</dbReference>
<dbReference type="GO" id="GO:0003677">
    <property type="term" value="F:DNA binding"/>
    <property type="evidence" value="ECO:0007669"/>
    <property type="project" value="InterPro"/>
</dbReference>
<accession>A0A6A9V0R9</accession>
<dbReference type="SUPFAM" id="SSF52540">
    <property type="entry name" value="P-loop containing nucleoside triphosphate hydrolases"/>
    <property type="match status" value="1"/>
</dbReference>
<evidence type="ECO:0000256" key="2">
    <source>
        <dbReference type="ARBA" id="ARBA00022840"/>
    </source>
</evidence>
<dbReference type="Gene3D" id="1.10.10.10">
    <property type="entry name" value="Winged helix-like DNA-binding domain superfamily/Winged helix DNA-binding domain"/>
    <property type="match status" value="1"/>
</dbReference>
<feature type="compositionally biased region" description="Low complexity" evidence="3">
    <location>
        <begin position="125"/>
        <end position="139"/>
    </location>
</feature>
<dbReference type="InterPro" id="IPR000792">
    <property type="entry name" value="Tscrpt_reg_LuxR_C"/>
</dbReference>
<dbReference type="Gene3D" id="1.25.40.10">
    <property type="entry name" value="Tetratricopeptide repeat domain"/>
    <property type="match status" value="1"/>
</dbReference>
<dbReference type="CDD" id="cd06170">
    <property type="entry name" value="LuxR_C_like"/>
    <property type="match status" value="1"/>
</dbReference>
<dbReference type="GO" id="GO:0005524">
    <property type="term" value="F:ATP binding"/>
    <property type="evidence" value="ECO:0007669"/>
    <property type="project" value="UniProtKB-KW"/>
</dbReference>
<dbReference type="InterPro" id="IPR027417">
    <property type="entry name" value="P-loop_NTPase"/>
</dbReference>
<dbReference type="GO" id="GO:0004016">
    <property type="term" value="F:adenylate cyclase activity"/>
    <property type="evidence" value="ECO:0007669"/>
    <property type="project" value="TreeGrafter"/>
</dbReference>
<feature type="compositionally biased region" description="Gly residues" evidence="3">
    <location>
        <begin position="71"/>
        <end position="81"/>
    </location>
</feature>
<evidence type="ECO:0000313" key="5">
    <source>
        <dbReference type="EMBL" id="MVA75860.1"/>
    </source>
</evidence>
<dbReference type="InterPro" id="IPR041664">
    <property type="entry name" value="AAA_16"/>
</dbReference>
<dbReference type="GO" id="GO:0005737">
    <property type="term" value="C:cytoplasm"/>
    <property type="evidence" value="ECO:0007669"/>
    <property type="project" value="TreeGrafter"/>
</dbReference>
<organism evidence="5 6">
    <name type="scientific">Auraticoccus cholistanensis</name>
    <dbReference type="NCBI Taxonomy" id="2656650"/>
    <lineage>
        <taxon>Bacteria</taxon>
        <taxon>Bacillati</taxon>
        <taxon>Actinomycetota</taxon>
        <taxon>Actinomycetes</taxon>
        <taxon>Propionibacteriales</taxon>
        <taxon>Propionibacteriaceae</taxon>
        <taxon>Auraticoccus</taxon>
    </lineage>
</organism>
<proteinExistence type="predicted"/>
<feature type="compositionally biased region" description="Low complexity" evidence="3">
    <location>
        <begin position="156"/>
        <end position="172"/>
    </location>
</feature>
<dbReference type="Pfam" id="PF13191">
    <property type="entry name" value="AAA_16"/>
    <property type="match status" value="1"/>
</dbReference>
<feature type="region of interest" description="Disordered" evidence="3">
    <location>
        <begin position="1"/>
        <end position="197"/>
    </location>
</feature>
<dbReference type="PRINTS" id="PR00038">
    <property type="entry name" value="HTHLUXR"/>
</dbReference>
<keyword evidence="6" id="KW-1185">Reference proteome</keyword>
<dbReference type="SMART" id="SM00421">
    <property type="entry name" value="HTH_LUXR"/>
    <property type="match status" value="1"/>
</dbReference>
<dbReference type="PROSITE" id="PS50043">
    <property type="entry name" value="HTH_LUXR_2"/>
    <property type="match status" value="1"/>
</dbReference>
<evidence type="ECO:0000256" key="3">
    <source>
        <dbReference type="SAM" id="MobiDB-lite"/>
    </source>
</evidence>
<comment type="caution">
    <text evidence="5">The sequence shown here is derived from an EMBL/GenBank/DDBJ whole genome shotgun (WGS) entry which is preliminary data.</text>
</comment>